<accession>A0ABN2MVC9</accession>
<sequence length="52" mass="5425">MHWFFTVLVIGASAGTLAFTGALLRRLFTTAPDAAAALAAHPTEDLPEEPSA</sequence>
<name>A0ABN2MVC9_9PSEU</name>
<dbReference type="EMBL" id="BAAAQK010000005">
    <property type="protein sequence ID" value="GAA1839091.1"/>
    <property type="molecule type" value="Genomic_DNA"/>
</dbReference>
<evidence type="ECO:0000313" key="2">
    <source>
        <dbReference type="Proteomes" id="UP001500449"/>
    </source>
</evidence>
<dbReference type="RefSeq" id="WP_344414394.1">
    <property type="nucleotide sequence ID" value="NZ_BAAAQK010000005.1"/>
</dbReference>
<reference evidence="1 2" key="1">
    <citation type="journal article" date="2019" name="Int. J. Syst. Evol. Microbiol.">
        <title>The Global Catalogue of Microorganisms (GCM) 10K type strain sequencing project: providing services to taxonomists for standard genome sequencing and annotation.</title>
        <authorList>
            <consortium name="The Broad Institute Genomics Platform"/>
            <consortium name="The Broad Institute Genome Sequencing Center for Infectious Disease"/>
            <person name="Wu L."/>
            <person name="Ma J."/>
        </authorList>
    </citation>
    <scope>NUCLEOTIDE SEQUENCE [LARGE SCALE GENOMIC DNA]</scope>
    <source>
        <strain evidence="1 2">JCM 16009</strain>
    </source>
</reference>
<proteinExistence type="predicted"/>
<gene>
    <name evidence="1" type="ORF">GCM10009836_17680</name>
</gene>
<organism evidence="1 2">
    <name type="scientific">Pseudonocardia ailaonensis</name>
    <dbReference type="NCBI Taxonomy" id="367279"/>
    <lineage>
        <taxon>Bacteria</taxon>
        <taxon>Bacillati</taxon>
        <taxon>Actinomycetota</taxon>
        <taxon>Actinomycetes</taxon>
        <taxon>Pseudonocardiales</taxon>
        <taxon>Pseudonocardiaceae</taxon>
        <taxon>Pseudonocardia</taxon>
    </lineage>
</organism>
<dbReference type="Proteomes" id="UP001500449">
    <property type="component" value="Unassembled WGS sequence"/>
</dbReference>
<protein>
    <submittedName>
        <fullName evidence="1">Uncharacterized protein</fullName>
    </submittedName>
</protein>
<evidence type="ECO:0000313" key="1">
    <source>
        <dbReference type="EMBL" id="GAA1839091.1"/>
    </source>
</evidence>
<keyword evidence="2" id="KW-1185">Reference proteome</keyword>
<comment type="caution">
    <text evidence="1">The sequence shown here is derived from an EMBL/GenBank/DDBJ whole genome shotgun (WGS) entry which is preliminary data.</text>
</comment>